<reference evidence="2" key="2">
    <citation type="submission" date="2021-04" db="EMBL/GenBank/DDBJ databases">
        <authorList>
            <person name="Gilroy R."/>
        </authorList>
    </citation>
    <scope>NUCLEOTIDE SEQUENCE</scope>
    <source>
        <strain evidence="2">USAMLcec2-132</strain>
    </source>
</reference>
<dbReference type="EMBL" id="DWWS01000040">
    <property type="protein sequence ID" value="HJC24235.1"/>
    <property type="molecule type" value="Genomic_DNA"/>
</dbReference>
<organism evidence="2 3">
    <name type="scientific">Candidatus Eisenbergiella merdavium</name>
    <dbReference type="NCBI Taxonomy" id="2838551"/>
    <lineage>
        <taxon>Bacteria</taxon>
        <taxon>Bacillati</taxon>
        <taxon>Bacillota</taxon>
        <taxon>Clostridia</taxon>
        <taxon>Lachnospirales</taxon>
        <taxon>Lachnospiraceae</taxon>
        <taxon>Eisenbergiella</taxon>
    </lineage>
</organism>
<keyword evidence="1" id="KW-0472">Membrane</keyword>
<dbReference type="Pfam" id="PF12730">
    <property type="entry name" value="ABC2_membrane_4"/>
    <property type="match status" value="1"/>
</dbReference>
<feature type="transmembrane region" description="Helical" evidence="1">
    <location>
        <begin position="58"/>
        <end position="74"/>
    </location>
</feature>
<evidence type="ECO:0000256" key="1">
    <source>
        <dbReference type="SAM" id="Phobius"/>
    </source>
</evidence>
<keyword evidence="1" id="KW-1133">Transmembrane helix</keyword>
<accession>A0A9D2NHV9</accession>
<sequence length="258" mass="28476">MHTVILTEIKKLRRYSILRAGLIVVVLSDLFAFAPVFANDGVRKNFTLVMNNILESNCTYFFPSLILLTGGFLARREYTDDTLKNILAVPVPLRMLLSGKMIVLFFLTVFFGVLSGLMGIILCFAASLPDLTLPLIAEWMSRIVLGNTFLFIALLPLTIVSVFFVNAVYACTAAGFVYGFFATLEGARLNYYPVKAVLILFDPQCGAGYDFVRYSKEAACLSLLAVLLISVILFPILQPTGMANGVKTSKKDARPKGW</sequence>
<comment type="caution">
    <text evidence="2">The sequence shown here is derived from an EMBL/GenBank/DDBJ whole genome shotgun (WGS) entry which is preliminary data.</text>
</comment>
<proteinExistence type="predicted"/>
<reference evidence="2" key="1">
    <citation type="journal article" date="2021" name="PeerJ">
        <title>Extensive microbial diversity within the chicken gut microbiome revealed by metagenomics and culture.</title>
        <authorList>
            <person name="Gilroy R."/>
            <person name="Ravi A."/>
            <person name="Getino M."/>
            <person name="Pursley I."/>
            <person name="Horton D.L."/>
            <person name="Alikhan N.F."/>
            <person name="Baker D."/>
            <person name="Gharbi K."/>
            <person name="Hall N."/>
            <person name="Watson M."/>
            <person name="Adriaenssens E.M."/>
            <person name="Foster-Nyarko E."/>
            <person name="Jarju S."/>
            <person name="Secka A."/>
            <person name="Antonio M."/>
            <person name="Oren A."/>
            <person name="Chaudhuri R.R."/>
            <person name="La Ragione R."/>
            <person name="Hildebrand F."/>
            <person name="Pallen M.J."/>
        </authorList>
    </citation>
    <scope>NUCLEOTIDE SEQUENCE</scope>
    <source>
        <strain evidence="2">USAMLcec2-132</strain>
    </source>
</reference>
<feature type="transmembrane region" description="Helical" evidence="1">
    <location>
        <begin position="102"/>
        <end position="128"/>
    </location>
</feature>
<dbReference type="AlphaFoldDB" id="A0A9D2NHV9"/>
<evidence type="ECO:0000313" key="2">
    <source>
        <dbReference type="EMBL" id="HJC24235.1"/>
    </source>
</evidence>
<dbReference type="Proteomes" id="UP000823891">
    <property type="component" value="Unassembled WGS sequence"/>
</dbReference>
<keyword evidence="1" id="KW-0812">Transmembrane</keyword>
<feature type="transmembrane region" description="Helical" evidence="1">
    <location>
        <begin position="20"/>
        <end position="38"/>
    </location>
</feature>
<name>A0A9D2NHV9_9FIRM</name>
<feature type="transmembrane region" description="Helical" evidence="1">
    <location>
        <begin position="218"/>
        <end position="237"/>
    </location>
</feature>
<feature type="transmembrane region" description="Helical" evidence="1">
    <location>
        <begin position="148"/>
        <end position="181"/>
    </location>
</feature>
<gene>
    <name evidence="2" type="ORF">H9761_11095</name>
</gene>
<protein>
    <submittedName>
        <fullName evidence="2">ABC transporter permease</fullName>
    </submittedName>
</protein>
<evidence type="ECO:0000313" key="3">
    <source>
        <dbReference type="Proteomes" id="UP000823891"/>
    </source>
</evidence>